<dbReference type="EMBL" id="QBMC01000068">
    <property type="protein sequence ID" value="PZO17357.1"/>
    <property type="molecule type" value="Genomic_DNA"/>
</dbReference>
<evidence type="ECO:0000256" key="1">
    <source>
        <dbReference type="ARBA" id="ARBA00010688"/>
    </source>
</evidence>
<dbReference type="InterPro" id="IPR050306">
    <property type="entry name" value="PfkB_Carbo_kinase"/>
</dbReference>
<evidence type="ECO:0000256" key="2">
    <source>
        <dbReference type="ARBA" id="ARBA00022679"/>
    </source>
</evidence>
<evidence type="ECO:0000256" key="5">
    <source>
        <dbReference type="ARBA" id="ARBA00022840"/>
    </source>
</evidence>
<name>A0A2W4UDD4_9CYAN</name>
<dbReference type="SUPFAM" id="SSF53613">
    <property type="entry name" value="Ribokinase-like"/>
    <property type="match status" value="1"/>
</dbReference>
<dbReference type="Gene3D" id="3.40.1190.20">
    <property type="match status" value="1"/>
</dbReference>
<gene>
    <name evidence="7" type="ORF">DCF25_11220</name>
</gene>
<accession>A0A2W4UDD4</accession>
<dbReference type="CDD" id="cd01167">
    <property type="entry name" value="bac_FRK"/>
    <property type="match status" value="1"/>
</dbReference>
<comment type="caution">
    <text evidence="7">The sequence shown here is derived from an EMBL/GenBank/DDBJ whole genome shotgun (WGS) entry which is preliminary data.</text>
</comment>
<keyword evidence="4 7" id="KW-0418">Kinase</keyword>
<dbReference type="AlphaFoldDB" id="A0A2W4UDD4"/>
<evidence type="ECO:0000313" key="7">
    <source>
        <dbReference type="EMBL" id="PZO17357.1"/>
    </source>
</evidence>
<dbReference type="InterPro" id="IPR011611">
    <property type="entry name" value="PfkB_dom"/>
</dbReference>
<dbReference type="PANTHER" id="PTHR43085">
    <property type="entry name" value="HEXOKINASE FAMILY MEMBER"/>
    <property type="match status" value="1"/>
</dbReference>
<dbReference type="InterPro" id="IPR029056">
    <property type="entry name" value="Ribokinase-like"/>
</dbReference>
<evidence type="ECO:0000256" key="4">
    <source>
        <dbReference type="ARBA" id="ARBA00022777"/>
    </source>
</evidence>
<keyword evidence="5" id="KW-0067">ATP-binding</keyword>
<evidence type="ECO:0000259" key="6">
    <source>
        <dbReference type="Pfam" id="PF00294"/>
    </source>
</evidence>
<keyword evidence="3" id="KW-0547">Nucleotide-binding</keyword>
<dbReference type="GO" id="GO:0005524">
    <property type="term" value="F:ATP binding"/>
    <property type="evidence" value="ECO:0007669"/>
    <property type="project" value="UniProtKB-KW"/>
</dbReference>
<protein>
    <submittedName>
        <fullName evidence="7">Carbohydrate kinase</fullName>
    </submittedName>
</protein>
<reference evidence="8" key="1">
    <citation type="submission" date="2018-04" db="EMBL/GenBank/DDBJ databases">
        <authorList>
            <person name="Cornet L."/>
        </authorList>
    </citation>
    <scope>NUCLEOTIDE SEQUENCE [LARGE SCALE GENOMIC DNA]</scope>
</reference>
<dbReference type="Proteomes" id="UP000249354">
    <property type="component" value="Unassembled WGS sequence"/>
</dbReference>
<proteinExistence type="inferred from homology"/>
<reference evidence="7 8" key="2">
    <citation type="submission" date="2018-06" db="EMBL/GenBank/DDBJ databases">
        <title>Metagenomic assembly of (sub)arctic Cyanobacteria and their associated microbiome from non-axenic cultures.</title>
        <authorList>
            <person name="Baurain D."/>
        </authorList>
    </citation>
    <scope>NUCLEOTIDE SEQUENCE [LARGE SCALE GENOMIC DNA]</scope>
    <source>
        <strain evidence="7">ULC129bin1</strain>
    </source>
</reference>
<organism evidence="7 8">
    <name type="scientific">Leptolyngbya foveolarum</name>
    <dbReference type="NCBI Taxonomy" id="47253"/>
    <lineage>
        <taxon>Bacteria</taxon>
        <taxon>Bacillati</taxon>
        <taxon>Cyanobacteriota</taxon>
        <taxon>Cyanophyceae</taxon>
        <taxon>Leptolyngbyales</taxon>
        <taxon>Leptolyngbyaceae</taxon>
        <taxon>Leptolyngbya group</taxon>
        <taxon>Leptolyngbya</taxon>
    </lineage>
</organism>
<sequence>MNRAICLGEMIIDCFSEQPGLARDEVNSWTPLPGGSSANIACGLAKLGNLVDFVGAIGKDHWGDALVQLLDDMGVGREGVQRRIKAPTRKVYVSRNADNEVIFAGFSDDPTVFADAHLFADALNPALFIRASFLILGTLSMAYLDTRQSLERAVDIAREQNVSILVDVNWRPMFWPQPAAAPALVYDLIQKAQYLKVSDDEAEWLFATTSASAIAHQLPHLKGVLVTTSEQGCRYWLMNNAGALPGFNLDSEDATGANDAFTAGFVHQLLQRGEACLQDPNVARQVVTYASAVSALTTTRPGAIAALPTPTEIAAFLYLNKLTPIH</sequence>
<dbReference type="PANTHER" id="PTHR43085:SF1">
    <property type="entry name" value="PSEUDOURIDINE KINASE-RELATED"/>
    <property type="match status" value="1"/>
</dbReference>
<evidence type="ECO:0000256" key="3">
    <source>
        <dbReference type="ARBA" id="ARBA00022741"/>
    </source>
</evidence>
<dbReference type="Pfam" id="PF00294">
    <property type="entry name" value="PfkB"/>
    <property type="match status" value="1"/>
</dbReference>
<comment type="similarity">
    <text evidence="1">Belongs to the carbohydrate kinase PfkB family.</text>
</comment>
<dbReference type="GO" id="GO:0016301">
    <property type="term" value="F:kinase activity"/>
    <property type="evidence" value="ECO:0007669"/>
    <property type="project" value="UniProtKB-KW"/>
</dbReference>
<evidence type="ECO:0000313" key="8">
    <source>
        <dbReference type="Proteomes" id="UP000249354"/>
    </source>
</evidence>
<keyword evidence="2" id="KW-0808">Transferase</keyword>
<feature type="domain" description="Carbohydrate kinase PfkB" evidence="6">
    <location>
        <begin position="2"/>
        <end position="309"/>
    </location>
</feature>